<dbReference type="GO" id="GO:0050684">
    <property type="term" value="P:regulation of mRNA processing"/>
    <property type="evidence" value="ECO:0007669"/>
    <property type="project" value="TreeGrafter"/>
</dbReference>
<comment type="catalytic activity">
    <reaction evidence="8">
        <text>L-seryl-[protein] + ATP = O-phospho-L-seryl-[protein] + ADP + H(+)</text>
        <dbReference type="Rhea" id="RHEA:17989"/>
        <dbReference type="Rhea" id="RHEA-COMP:9863"/>
        <dbReference type="Rhea" id="RHEA-COMP:11604"/>
        <dbReference type="ChEBI" id="CHEBI:15378"/>
        <dbReference type="ChEBI" id="CHEBI:29999"/>
        <dbReference type="ChEBI" id="CHEBI:30616"/>
        <dbReference type="ChEBI" id="CHEBI:83421"/>
        <dbReference type="ChEBI" id="CHEBI:456216"/>
        <dbReference type="EC" id="2.7.11.1"/>
    </reaction>
</comment>
<keyword evidence="12" id="KW-1185">Reference proteome</keyword>
<keyword evidence="4 9" id="KW-0547">Nucleotide-binding</keyword>
<name>A0A175VZ56_9PEZI</name>
<evidence type="ECO:0000256" key="2">
    <source>
        <dbReference type="ARBA" id="ARBA00022527"/>
    </source>
</evidence>
<keyword evidence="3" id="KW-0808">Transferase</keyword>
<dbReference type="PANTHER" id="PTHR47634">
    <property type="entry name" value="PROTEIN KINASE DOMAIN-CONTAINING PROTEIN-RELATED"/>
    <property type="match status" value="1"/>
</dbReference>
<dbReference type="Gene3D" id="3.30.200.20">
    <property type="entry name" value="Phosphorylase Kinase, domain 1"/>
    <property type="match status" value="1"/>
</dbReference>
<evidence type="ECO:0000313" key="12">
    <source>
        <dbReference type="Proteomes" id="UP000078237"/>
    </source>
</evidence>
<dbReference type="GO" id="GO:0005524">
    <property type="term" value="F:ATP binding"/>
    <property type="evidence" value="ECO:0007669"/>
    <property type="project" value="UniProtKB-UniRule"/>
</dbReference>
<comment type="catalytic activity">
    <reaction evidence="7">
        <text>L-threonyl-[protein] + ATP = O-phospho-L-threonyl-[protein] + ADP + H(+)</text>
        <dbReference type="Rhea" id="RHEA:46608"/>
        <dbReference type="Rhea" id="RHEA-COMP:11060"/>
        <dbReference type="Rhea" id="RHEA-COMP:11605"/>
        <dbReference type="ChEBI" id="CHEBI:15378"/>
        <dbReference type="ChEBI" id="CHEBI:30013"/>
        <dbReference type="ChEBI" id="CHEBI:30616"/>
        <dbReference type="ChEBI" id="CHEBI:61977"/>
        <dbReference type="ChEBI" id="CHEBI:456216"/>
        <dbReference type="EC" id="2.7.11.1"/>
    </reaction>
</comment>
<comment type="caution">
    <text evidence="11">The sequence shown here is derived from an EMBL/GenBank/DDBJ whole genome shotgun (WGS) entry which is preliminary data.</text>
</comment>
<evidence type="ECO:0000256" key="4">
    <source>
        <dbReference type="ARBA" id="ARBA00022741"/>
    </source>
</evidence>
<dbReference type="GO" id="GO:0004674">
    <property type="term" value="F:protein serine/threonine kinase activity"/>
    <property type="evidence" value="ECO:0007669"/>
    <property type="project" value="UniProtKB-KW"/>
</dbReference>
<dbReference type="STRING" id="100816.A0A175VZ56"/>
<evidence type="ECO:0000256" key="8">
    <source>
        <dbReference type="ARBA" id="ARBA00048679"/>
    </source>
</evidence>
<dbReference type="GO" id="GO:0000245">
    <property type="term" value="P:spliceosomal complex assembly"/>
    <property type="evidence" value="ECO:0007669"/>
    <property type="project" value="TreeGrafter"/>
</dbReference>
<dbReference type="PANTHER" id="PTHR47634:SF9">
    <property type="entry name" value="PROTEIN KINASE DOMAIN-CONTAINING PROTEIN-RELATED"/>
    <property type="match status" value="1"/>
</dbReference>
<dbReference type="AlphaFoldDB" id="A0A175VZ56"/>
<evidence type="ECO:0000313" key="11">
    <source>
        <dbReference type="EMBL" id="KXX76300.1"/>
    </source>
</evidence>
<evidence type="ECO:0000256" key="1">
    <source>
        <dbReference type="ARBA" id="ARBA00012513"/>
    </source>
</evidence>
<proteinExistence type="predicted"/>
<reference evidence="11 12" key="1">
    <citation type="journal article" date="2016" name="Genome Announc.">
        <title>Genome Sequence of Madurella mycetomatis mm55, Isolated from a Human Mycetoma Case in Sudan.</title>
        <authorList>
            <person name="Smit S."/>
            <person name="Derks M.F."/>
            <person name="Bervoets S."/>
            <person name="Fahal A."/>
            <person name="van Leeuwen W."/>
            <person name="van Belkum A."/>
            <person name="van de Sande W.W."/>
        </authorList>
    </citation>
    <scope>NUCLEOTIDE SEQUENCE [LARGE SCALE GENOMIC DNA]</scope>
    <source>
        <strain evidence="12">mm55</strain>
    </source>
</reference>
<organism evidence="11 12">
    <name type="scientific">Madurella mycetomatis</name>
    <dbReference type="NCBI Taxonomy" id="100816"/>
    <lineage>
        <taxon>Eukaryota</taxon>
        <taxon>Fungi</taxon>
        <taxon>Dikarya</taxon>
        <taxon>Ascomycota</taxon>
        <taxon>Pezizomycotina</taxon>
        <taxon>Sordariomycetes</taxon>
        <taxon>Sordariomycetidae</taxon>
        <taxon>Sordariales</taxon>
        <taxon>Sordariales incertae sedis</taxon>
        <taxon>Madurella</taxon>
    </lineage>
</organism>
<keyword evidence="6 9" id="KW-0067">ATP-binding</keyword>
<feature type="domain" description="Protein kinase" evidence="10">
    <location>
        <begin position="82"/>
        <end position="451"/>
    </location>
</feature>
<evidence type="ECO:0000259" key="10">
    <source>
        <dbReference type="PROSITE" id="PS50011"/>
    </source>
</evidence>
<evidence type="ECO:0000256" key="5">
    <source>
        <dbReference type="ARBA" id="ARBA00022777"/>
    </source>
</evidence>
<dbReference type="SUPFAM" id="SSF56112">
    <property type="entry name" value="Protein kinase-like (PK-like)"/>
    <property type="match status" value="1"/>
</dbReference>
<evidence type="ECO:0000256" key="9">
    <source>
        <dbReference type="PROSITE-ProRule" id="PRU10141"/>
    </source>
</evidence>
<dbReference type="VEuPathDB" id="FungiDB:MMYC01_205311"/>
<evidence type="ECO:0000256" key="6">
    <source>
        <dbReference type="ARBA" id="ARBA00022840"/>
    </source>
</evidence>
<dbReference type="InterPro" id="IPR051334">
    <property type="entry name" value="SRPK"/>
</dbReference>
<evidence type="ECO:0000256" key="3">
    <source>
        <dbReference type="ARBA" id="ARBA00022679"/>
    </source>
</evidence>
<protein>
    <recommendedName>
        <fullName evidence="1">non-specific serine/threonine protein kinase</fullName>
        <ecNumber evidence="1">2.7.11.1</ecNumber>
    </recommendedName>
</protein>
<dbReference type="Pfam" id="PF00069">
    <property type="entry name" value="Pkinase"/>
    <property type="match status" value="1"/>
</dbReference>
<dbReference type="InterPro" id="IPR000719">
    <property type="entry name" value="Prot_kinase_dom"/>
</dbReference>
<dbReference type="OrthoDB" id="5979581at2759"/>
<keyword evidence="2" id="KW-0723">Serine/threonine-protein kinase</keyword>
<dbReference type="EMBL" id="LCTW02000217">
    <property type="protein sequence ID" value="KXX76300.1"/>
    <property type="molecule type" value="Genomic_DNA"/>
</dbReference>
<dbReference type="InterPro" id="IPR011009">
    <property type="entry name" value="Kinase-like_dom_sf"/>
</dbReference>
<dbReference type="PROSITE" id="PS50011">
    <property type="entry name" value="PROTEIN_KINASE_DOM"/>
    <property type="match status" value="1"/>
</dbReference>
<dbReference type="SMART" id="SM00220">
    <property type="entry name" value="S_TKc"/>
    <property type="match status" value="1"/>
</dbReference>
<dbReference type="PROSITE" id="PS00107">
    <property type="entry name" value="PROTEIN_KINASE_ATP"/>
    <property type="match status" value="1"/>
</dbReference>
<keyword evidence="5 11" id="KW-0418">Kinase</keyword>
<sequence length="467" mass="52378">MSGWILRAVSRHVSWRRPCYLPALPASPFSKRLSRVFSNVPSSAIPTSAFEYQYVEDVEAIEDYRPGGYHPVQIDDRLHTRYRIIHKLGHGTYSTAWLALDERTSTCVAVKVGTADADKREADVLSQISTGITAPSSETAFTVPLALDRFTIDGPNGIHPCLVTVPTRCSLRDAKEASDWRLFQLDVARSLAAQLAMAVSLVHSQGYAHGDLHLGNCMLQLPCSLNNLSVEQLYAKFGAPELEPVVRSDGKPTSSAPGVPPYVVKPLWLGIPSDELTLGEAKLLLTDFGVAFRPSDKSRLQSYTALVLRPPEAFFEPTAPLSFASDIWSLGCSIFELLGHRSLVDGIITPQDEITAQQVHLQGRLPSEWWDKWELRAKWFDETGKPLSNERDIWSWDRRFDEWVNGLRPPCGTDMVKDDEKAVLLELLRWMLAWRPGERPSADDVLETAWMKRWALPAYAEGRKAWK</sequence>
<gene>
    <name evidence="11" type="ORF">MMYC01_205311</name>
</gene>
<feature type="binding site" evidence="9">
    <location>
        <position position="111"/>
    </location>
    <ligand>
        <name>ATP</name>
        <dbReference type="ChEBI" id="CHEBI:30616"/>
    </ligand>
</feature>
<dbReference type="InterPro" id="IPR017441">
    <property type="entry name" value="Protein_kinase_ATP_BS"/>
</dbReference>
<dbReference type="Gene3D" id="1.10.510.10">
    <property type="entry name" value="Transferase(Phosphotransferase) domain 1"/>
    <property type="match status" value="1"/>
</dbReference>
<accession>A0A175VZ56</accession>
<dbReference type="EC" id="2.7.11.1" evidence="1"/>
<dbReference type="Proteomes" id="UP000078237">
    <property type="component" value="Unassembled WGS sequence"/>
</dbReference>
<evidence type="ECO:0000256" key="7">
    <source>
        <dbReference type="ARBA" id="ARBA00047899"/>
    </source>
</evidence>